<keyword evidence="3" id="KW-0255">Endonuclease</keyword>
<protein>
    <submittedName>
        <fullName evidence="3">Putative endonuclease</fullName>
    </submittedName>
</protein>
<dbReference type="InterPro" id="IPR050190">
    <property type="entry name" value="UPF0213_domain"/>
</dbReference>
<feature type="domain" description="GIY-YIG" evidence="2">
    <location>
        <begin position="3"/>
        <end position="78"/>
    </location>
</feature>
<dbReference type="PANTHER" id="PTHR34477">
    <property type="entry name" value="UPF0213 PROTEIN YHBQ"/>
    <property type="match status" value="1"/>
</dbReference>
<name>A0A1I2RFR7_9BACI</name>
<proteinExistence type="inferred from homology"/>
<dbReference type="OrthoDB" id="9807770at2"/>
<dbReference type="Proteomes" id="UP000198897">
    <property type="component" value="Unassembled WGS sequence"/>
</dbReference>
<dbReference type="Gene3D" id="3.40.1440.10">
    <property type="entry name" value="GIY-YIG endonuclease"/>
    <property type="match status" value="1"/>
</dbReference>
<dbReference type="PANTHER" id="PTHR34477:SF1">
    <property type="entry name" value="UPF0213 PROTEIN YHBQ"/>
    <property type="match status" value="1"/>
</dbReference>
<evidence type="ECO:0000313" key="4">
    <source>
        <dbReference type="Proteomes" id="UP000198897"/>
    </source>
</evidence>
<dbReference type="Pfam" id="PF01541">
    <property type="entry name" value="GIY-YIG"/>
    <property type="match status" value="1"/>
</dbReference>
<dbReference type="CDD" id="cd10456">
    <property type="entry name" value="GIY-YIG_UPF0213"/>
    <property type="match status" value="1"/>
</dbReference>
<dbReference type="InterPro" id="IPR000305">
    <property type="entry name" value="GIY-YIG_endonuc"/>
</dbReference>
<dbReference type="RefSeq" id="WP_089753622.1">
    <property type="nucleotide sequence ID" value="NZ_FOOG01000038.1"/>
</dbReference>
<dbReference type="EMBL" id="FOOG01000038">
    <property type="protein sequence ID" value="SFG37457.1"/>
    <property type="molecule type" value="Genomic_DNA"/>
</dbReference>
<dbReference type="PROSITE" id="PS50164">
    <property type="entry name" value="GIY_YIG"/>
    <property type="match status" value="1"/>
</dbReference>
<organism evidence="3 4">
    <name type="scientific">Halobacillus alkaliphilus</name>
    <dbReference type="NCBI Taxonomy" id="396056"/>
    <lineage>
        <taxon>Bacteria</taxon>
        <taxon>Bacillati</taxon>
        <taxon>Bacillota</taxon>
        <taxon>Bacilli</taxon>
        <taxon>Bacillales</taxon>
        <taxon>Bacillaceae</taxon>
        <taxon>Halobacillus</taxon>
    </lineage>
</organism>
<gene>
    <name evidence="3" type="ORF">SAMN05216353_13832</name>
</gene>
<evidence type="ECO:0000256" key="1">
    <source>
        <dbReference type="ARBA" id="ARBA00007435"/>
    </source>
</evidence>
<keyword evidence="4" id="KW-1185">Reference proteome</keyword>
<dbReference type="InterPro" id="IPR035901">
    <property type="entry name" value="GIY-YIG_endonuc_sf"/>
</dbReference>
<evidence type="ECO:0000259" key="2">
    <source>
        <dbReference type="PROSITE" id="PS50164"/>
    </source>
</evidence>
<comment type="similarity">
    <text evidence="1">Belongs to the UPF0213 family.</text>
</comment>
<keyword evidence="3" id="KW-0378">Hydrolase</keyword>
<reference evidence="4" key="1">
    <citation type="submission" date="2016-10" db="EMBL/GenBank/DDBJ databases">
        <authorList>
            <person name="Varghese N."/>
            <person name="Submissions S."/>
        </authorList>
    </citation>
    <scope>NUCLEOTIDE SEQUENCE [LARGE SCALE GENOMIC DNA]</scope>
    <source>
        <strain evidence="4">FP5</strain>
    </source>
</reference>
<dbReference type="AlphaFoldDB" id="A0A1I2RFR7"/>
<accession>A0A1I2RFR7</accession>
<dbReference type="GO" id="GO:0004519">
    <property type="term" value="F:endonuclease activity"/>
    <property type="evidence" value="ECO:0007669"/>
    <property type="project" value="UniProtKB-KW"/>
</dbReference>
<dbReference type="SUPFAM" id="SSF82771">
    <property type="entry name" value="GIY-YIG endonuclease"/>
    <property type="match status" value="1"/>
</dbReference>
<keyword evidence="3" id="KW-0540">Nuclease</keyword>
<evidence type="ECO:0000313" key="3">
    <source>
        <dbReference type="EMBL" id="SFG37457.1"/>
    </source>
</evidence>
<sequence length="96" mass="11301">MGNSHIVYILRCSDQSLYTGYTNNLEARLKKHELGKGAKYTRGRGPFKLEYTKAFETKREALQQEYRIKQLSRVKKEQWITETLEGETEVENTEKL</sequence>